<dbReference type="EMBL" id="CAEZZX010000111">
    <property type="protein sequence ID" value="CAB4779619.1"/>
    <property type="molecule type" value="Genomic_DNA"/>
</dbReference>
<protein>
    <submittedName>
        <fullName evidence="1">Unannotated protein</fullName>
    </submittedName>
</protein>
<reference evidence="1" key="1">
    <citation type="submission" date="2020-05" db="EMBL/GenBank/DDBJ databases">
        <authorList>
            <person name="Chiriac C."/>
            <person name="Salcher M."/>
            <person name="Ghai R."/>
            <person name="Kavagutti S V."/>
        </authorList>
    </citation>
    <scope>NUCLEOTIDE SEQUENCE</scope>
</reference>
<sequence length="128" mass="14185">MGFFDQTGVFKKHDAVGGKHFGLGPPLNVSGYHLQVVRFQNVIRIGESHPSSTSYLNAGVASSALPGIFLGDHPHRVVGTGLELLKERKRIVQRSIVDQDQFDAGMIKGLLRERIEEIRQVLLNVVDR</sequence>
<name>A0A6J6W744_9ZZZZ</name>
<evidence type="ECO:0000313" key="1">
    <source>
        <dbReference type="EMBL" id="CAB4779619.1"/>
    </source>
</evidence>
<gene>
    <name evidence="1" type="ORF">UFOPK2938_00639</name>
</gene>
<proteinExistence type="predicted"/>
<dbReference type="AlphaFoldDB" id="A0A6J6W744"/>
<organism evidence="1">
    <name type="scientific">freshwater metagenome</name>
    <dbReference type="NCBI Taxonomy" id="449393"/>
    <lineage>
        <taxon>unclassified sequences</taxon>
        <taxon>metagenomes</taxon>
        <taxon>ecological metagenomes</taxon>
    </lineage>
</organism>
<accession>A0A6J6W744</accession>